<dbReference type="CDD" id="cd00267">
    <property type="entry name" value="ABC_ATPase"/>
    <property type="match status" value="1"/>
</dbReference>
<dbReference type="Gene3D" id="3.40.50.300">
    <property type="entry name" value="P-loop containing nucleotide triphosphate hydrolases"/>
    <property type="match status" value="1"/>
</dbReference>
<dbReference type="EMBL" id="CP032489">
    <property type="protein sequence ID" value="AYD47947.1"/>
    <property type="molecule type" value="Genomic_DNA"/>
</dbReference>
<keyword evidence="2" id="KW-0067">ATP-binding</keyword>
<protein>
    <submittedName>
        <fullName evidence="2">ATP-binding protein</fullName>
    </submittedName>
</protein>
<reference evidence="2 3" key="1">
    <citation type="submission" date="2018-09" db="EMBL/GenBank/DDBJ databases">
        <title>Arachidicoccus sp. nov., a bacterium isolated from soil.</title>
        <authorList>
            <person name="Weon H.-Y."/>
            <person name="Kwon S.-W."/>
            <person name="Lee S.A."/>
        </authorList>
    </citation>
    <scope>NUCLEOTIDE SEQUENCE [LARGE SCALE GENOMIC DNA]</scope>
    <source>
        <strain evidence="2 3">KIS59-12</strain>
    </source>
</reference>
<dbReference type="Proteomes" id="UP000266118">
    <property type="component" value="Chromosome"/>
</dbReference>
<dbReference type="Pfam" id="PF13304">
    <property type="entry name" value="AAA_21"/>
    <property type="match status" value="1"/>
</dbReference>
<dbReference type="PANTHER" id="PTHR40396">
    <property type="entry name" value="ATPASE-LIKE PROTEIN"/>
    <property type="match status" value="1"/>
</dbReference>
<proteinExistence type="predicted"/>
<dbReference type="SMART" id="SM00382">
    <property type="entry name" value="AAA"/>
    <property type="match status" value="1"/>
</dbReference>
<accession>A0A386HPS7</accession>
<keyword evidence="2" id="KW-0547">Nucleotide-binding</keyword>
<gene>
    <name evidence="2" type="ORF">D6B99_10300</name>
</gene>
<organism evidence="2 3">
    <name type="scientific">Arachidicoccus soli</name>
    <dbReference type="NCBI Taxonomy" id="2341117"/>
    <lineage>
        <taxon>Bacteria</taxon>
        <taxon>Pseudomonadati</taxon>
        <taxon>Bacteroidota</taxon>
        <taxon>Chitinophagia</taxon>
        <taxon>Chitinophagales</taxon>
        <taxon>Chitinophagaceae</taxon>
        <taxon>Arachidicoccus</taxon>
    </lineage>
</organism>
<evidence type="ECO:0000313" key="3">
    <source>
        <dbReference type="Proteomes" id="UP000266118"/>
    </source>
</evidence>
<dbReference type="GO" id="GO:0005524">
    <property type="term" value="F:ATP binding"/>
    <property type="evidence" value="ECO:0007669"/>
    <property type="project" value="UniProtKB-KW"/>
</dbReference>
<dbReference type="SUPFAM" id="SSF52540">
    <property type="entry name" value="P-loop containing nucleoside triphosphate hydrolases"/>
    <property type="match status" value="1"/>
</dbReference>
<keyword evidence="3" id="KW-1185">Reference proteome</keyword>
<dbReference type="InterPro" id="IPR027417">
    <property type="entry name" value="P-loop_NTPase"/>
</dbReference>
<feature type="domain" description="AAA+ ATPase" evidence="1">
    <location>
        <begin position="42"/>
        <end position="382"/>
    </location>
</feature>
<dbReference type="InterPro" id="IPR003593">
    <property type="entry name" value="AAA+_ATPase"/>
</dbReference>
<dbReference type="OrthoDB" id="9809324at2"/>
<dbReference type="KEGG" id="ark:D6B99_10300"/>
<evidence type="ECO:0000313" key="2">
    <source>
        <dbReference type="EMBL" id="AYD47947.1"/>
    </source>
</evidence>
<name>A0A386HPS7_9BACT</name>
<evidence type="ECO:0000259" key="1">
    <source>
        <dbReference type="SMART" id="SM00382"/>
    </source>
</evidence>
<dbReference type="PANTHER" id="PTHR40396:SF1">
    <property type="entry name" value="ATPASE AAA-TYPE CORE DOMAIN-CONTAINING PROTEIN"/>
    <property type="match status" value="1"/>
</dbReference>
<dbReference type="GO" id="GO:0016887">
    <property type="term" value="F:ATP hydrolysis activity"/>
    <property type="evidence" value="ECO:0007669"/>
    <property type="project" value="InterPro"/>
</dbReference>
<dbReference type="InterPro" id="IPR003959">
    <property type="entry name" value="ATPase_AAA_core"/>
</dbReference>
<dbReference type="AlphaFoldDB" id="A0A386HPS7"/>
<dbReference type="RefSeq" id="WP_119987868.1">
    <property type="nucleotide sequence ID" value="NZ_CP032489.1"/>
</dbReference>
<sequence length="436" mass="50052">MLIDFSITNFRSIKGKQVFSMMPVAKVKELPVNICTGEDFKLLKSMVIYGRNGSGKSNLLRAFKAVQNLVASSAEFKVKDDIDSYEPFRLDKATRKEPTQFEINFYAKDDFKYTYNVAFDQKNIVYESLYYYPGRKKAKLFVREYNKRMEVSETMSSVYKKIEDSLYPNQLFLSKVGSEKIDALIAPYSFLSTHLSAHIVHDTDYDNMLIQVITNLMTESEHAHIKNGIDKLLHVADIGIKGLSLKENKEEDFKFPESIDADTKKKILNELKYQIRTRHNLYENGKVVDEVEFKMEQESTGTKKLMALGGMIIEALSDGDVLIIDELDKSLHPLLTKALIKLFNNPKTNPKNAQLIFASHDVSLLTNEIFRRDQITFCEKNEEEASNYYSLADIKGVRKEVSYEKYYLKGVFGGTPVINEYELDFNISADETIQTT</sequence>